<dbReference type="Proteomes" id="UP001165083">
    <property type="component" value="Unassembled WGS sequence"/>
</dbReference>
<sequence length="110" mass="12198">MYDVLTSAFRFNQNSTKCSPRLGLTYCPVGHCAEKQTIGKSRVIGALQGLARMWKSSETILTAAYQGVAAQAANRQSIHKLLGWYVNSRKICGSHTRDNFEATLPDDIFD</sequence>
<evidence type="ECO:0000313" key="2">
    <source>
        <dbReference type="Proteomes" id="UP001165083"/>
    </source>
</evidence>
<gene>
    <name evidence="1" type="ORF">Plil01_000681300</name>
</gene>
<keyword evidence="2" id="KW-1185">Reference proteome</keyword>
<name>A0A9W6TPV4_9STRA</name>
<organism evidence="1 2">
    <name type="scientific">Phytophthora lilii</name>
    <dbReference type="NCBI Taxonomy" id="2077276"/>
    <lineage>
        <taxon>Eukaryota</taxon>
        <taxon>Sar</taxon>
        <taxon>Stramenopiles</taxon>
        <taxon>Oomycota</taxon>
        <taxon>Peronosporomycetes</taxon>
        <taxon>Peronosporales</taxon>
        <taxon>Peronosporaceae</taxon>
        <taxon>Phytophthora</taxon>
    </lineage>
</organism>
<dbReference type="AlphaFoldDB" id="A0A9W6TPV4"/>
<proteinExistence type="predicted"/>
<dbReference type="OrthoDB" id="10663508at2759"/>
<dbReference type="EMBL" id="BSXW01000312">
    <property type="protein sequence ID" value="GMF18272.1"/>
    <property type="molecule type" value="Genomic_DNA"/>
</dbReference>
<reference evidence="1" key="1">
    <citation type="submission" date="2023-04" db="EMBL/GenBank/DDBJ databases">
        <title>Phytophthora lilii NBRC 32176.</title>
        <authorList>
            <person name="Ichikawa N."/>
            <person name="Sato H."/>
            <person name="Tonouchi N."/>
        </authorList>
    </citation>
    <scope>NUCLEOTIDE SEQUENCE</scope>
    <source>
        <strain evidence="1">NBRC 32176</strain>
    </source>
</reference>
<evidence type="ECO:0000313" key="1">
    <source>
        <dbReference type="EMBL" id="GMF18272.1"/>
    </source>
</evidence>
<accession>A0A9W6TPV4</accession>
<comment type="caution">
    <text evidence="1">The sequence shown here is derived from an EMBL/GenBank/DDBJ whole genome shotgun (WGS) entry which is preliminary data.</text>
</comment>
<protein>
    <submittedName>
        <fullName evidence="1">Unnamed protein product</fullName>
    </submittedName>
</protein>